<dbReference type="Proteomes" id="UP001347146">
    <property type="component" value="Unassembled WGS sequence"/>
</dbReference>
<dbReference type="RefSeq" id="WP_330433266.1">
    <property type="nucleotide sequence ID" value="NZ_JAZDUF010000004.1"/>
</dbReference>
<feature type="compositionally biased region" description="Basic and acidic residues" evidence="1">
    <location>
        <begin position="260"/>
        <end position="273"/>
    </location>
</feature>
<evidence type="ECO:0000256" key="1">
    <source>
        <dbReference type="SAM" id="MobiDB-lite"/>
    </source>
</evidence>
<feature type="region of interest" description="Disordered" evidence="1">
    <location>
        <begin position="117"/>
        <end position="142"/>
    </location>
</feature>
<proteinExistence type="predicted"/>
<accession>A0ABU7MEI3</accession>
<dbReference type="InterPro" id="IPR002559">
    <property type="entry name" value="Transposase_11"/>
</dbReference>
<organism evidence="3 4">
    <name type="scientific">Gordonia sesuvii</name>
    <dbReference type="NCBI Taxonomy" id="3116777"/>
    <lineage>
        <taxon>Bacteria</taxon>
        <taxon>Bacillati</taxon>
        <taxon>Actinomycetota</taxon>
        <taxon>Actinomycetes</taxon>
        <taxon>Mycobacteriales</taxon>
        <taxon>Gordoniaceae</taxon>
        <taxon>Gordonia</taxon>
    </lineage>
</organism>
<feature type="compositionally biased region" description="Low complexity" evidence="1">
    <location>
        <begin position="117"/>
        <end position="136"/>
    </location>
</feature>
<dbReference type="EMBL" id="JAZDUF010000004">
    <property type="protein sequence ID" value="MEE3851531.1"/>
    <property type="molecule type" value="Genomic_DNA"/>
</dbReference>
<comment type="caution">
    <text evidence="3">The sequence shown here is derived from an EMBL/GenBank/DDBJ whole genome shotgun (WGS) entry which is preliminary data.</text>
</comment>
<evidence type="ECO:0000313" key="4">
    <source>
        <dbReference type="Proteomes" id="UP001347146"/>
    </source>
</evidence>
<protein>
    <submittedName>
        <fullName evidence="3">Transposase</fullName>
    </submittedName>
</protein>
<dbReference type="PANTHER" id="PTHR33408">
    <property type="entry name" value="TRANSPOSASE"/>
    <property type="match status" value="1"/>
</dbReference>
<feature type="region of interest" description="Disordered" evidence="1">
    <location>
        <begin position="238"/>
        <end position="281"/>
    </location>
</feature>
<feature type="domain" description="Transposase IS4-like" evidence="2">
    <location>
        <begin position="268"/>
        <end position="455"/>
    </location>
</feature>
<evidence type="ECO:0000259" key="2">
    <source>
        <dbReference type="Pfam" id="PF01609"/>
    </source>
</evidence>
<evidence type="ECO:0000313" key="3">
    <source>
        <dbReference type="EMBL" id="MEE3851531.1"/>
    </source>
</evidence>
<keyword evidence="4" id="KW-1185">Reference proteome</keyword>
<dbReference type="Pfam" id="PF01609">
    <property type="entry name" value="DDE_Tnp_1"/>
    <property type="match status" value="1"/>
</dbReference>
<sequence>MTIARFRVDAAPVMAELFTQVLVACAQLGLGKLGVVALDGVKIASDASASTNRTEKGLVKAREAELARLRRQLSGTAEAAAREHALNDDIDDDDQSVPPQLLGSDRLDRIDEALQSARAHNSAAARAQPAADPNAAAKRRELRAQQRQEFLSDWLDRWDSGVLSRSATVPIELRVAIAERLLAEAIDTQQAKIDRRTAGQRGRRPKPIEQASEVIAARARLAHAHQLTDRWHAAQADRVARVEAAEAAATPPAARKPHRASTDTRRNITDPDSRPMPLRGGGWLQGYNCQAVTSEDGLILATSVGNGVSDCPEFVPMLEQAVTAADLITTHQPISPDDPAVRGIGTILADAGYLSQANILAEGPDRLIATSKSHKLPRVSSDAPPPEPDADAGPIAAMTYRLATDEGHHLYRRRSHIAETPFGNAKHNMGFRRFTSRRLPRAQAEFAFHAIVHNIMKAITGQHLATT</sequence>
<name>A0ABU7MEI3_9ACTN</name>
<reference evidence="3 4" key="1">
    <citation type="submission" date="2024-01" db="EMBL/GenBank/DDBJ databases">
        <title>Draft genome sequence of Gordonia sp. LSe1-13.</title>
        <authorList>
            <person name="Suphannarot A."/>
            <person name="Mingma R."/>
        </authorList>
    </citation>
    <scope>NUCLEOTIDE SEQUENCE [LARGE SCALE GENOMIC DNA]</scope>
    <source>
        <strain evidence="3 4">LSe1-13</strain>
    </source>
</reference>
<gene>
    <name evidence="3" type="ORF">VZC37_14390</name>
</gene>